<proteinExistence type="inferred from homology"/>
<feature type="active site" description="Schiff-base intermediate with substrate" evidence="11">
    <location>
        <position position="125"/>
    </location>
</feature>
<dbReference type="Proteomes" id="UP000787472">
    <property type="component" value="Unassembled WGS sequence"/>
</dbReference>
<keyword evidence="6 11" id="KW-0963">Cytoplasm</keyword>
<comment type="catalytic activity">
    <reaction evidence="10 11 12">
        <text>D-sedoheptulose 7-phosphate + D-glyceraldehyde 3-phosphate = D-erythrose 4-phosphate + beta-D-fructose 6-phosphate</text>
        <dbReference type="Rhea" id="RHEA:17053"/>
        <dbReference type="ChEBI" id="CHEBI:16897"/>
        <dbReference type="ChEBI" id="CHEBI:57483"/>
        <dbReference type="ChEBI" id="CHEBI:57634"/>
        <dbReference type="ChEBI" id="CHEBI:59776"/>
        <dbReference type="EC" id="2.2.1.2"/>
    </reaction>
</comment>
<evidence type="ECO:0000313" key="13">
    <source>
        <dbReference type="EMBL" id="NHO68036.1"/>
    </source>
</evidence>
<dbReference type="PROSITE" id="PS00958">
    <property type="entry name" value="TRANSALDOLASE_2"/>
    <property type="match status" value="1"/>
</dbReference>
<dbReference type="PROSITE" id="PS01054">
    <property type="entry name" value="TRANSALDOLASE_1"/>
    <property type="match status" value="1"/>
</dbReference>
<dbReference type="Pfam" id="PF00923">
    <property type="entry name" value="TAL_FSA"/>
    <property type="match status" value="1"/>
</dbReference>
<evidence type="ECO:0000256" key="1">
    <source>
        <dbReference type="ARBA" id="ARBA00003518"/>
    </source>
</evidence>
<dbReference type="SUPFAM" id="SSF51569">
    <property type="entry name" value="Aldolase"/>
    <property type="match status" value="1"/>
</dbReference>
<dbReference type="NCBIfam" id="TIGR00874">
    <property type="entry name" value="talAB"/>
    <property type="match status" value="1"/>
</dbReference>
<dbReference type="GO" id="GO:0006098">
    <property type="term" value="P:pentose-phosphate shunt"/>
    <property type="evidence" value="ECO:0007669"/>
    <property type="project" value="UniProtKB-UniRule"/>
</dbReference>
<protein>
    <recommendedName>
        <fullName evidence="5 11">Transaldolase</fullName>
        <ecNumber evidence="5 11">2.2.1.2</ecNumber>
    </recommendedName>
</protein>
<dbReference type="InterPro" id="IPR001585">
    <property type="entry name" value="TAL/FSA"/>
</dbReference>
<dbReference type="HAMAP" id="MF_00492">
    <property type="entry name" value="Transaldolase_1"/>
    <property type="match status" value="1"/>
</dbReference>
<evidence type="ECO:0000313" key="14">
    <source>
        <dbReference type="Proteomes" id="UP000787472"/>
    </source>
</evidence>
<evidence type="ECO:0000256" key="8">
    <source>
        <dbReference type="ARBA" id="ARBA00023126"/>
    </source>
</evidence>
<organism evidence="13 14">
    <name type="scientific">Pseudomaricurvus hydrocarbonicus</name>
    <dbReference type="NCBI Taxonomy" id="1470433"/>
    <lineage>
        <taxon>Bacteria</taxon>
        <taxon>Pseudomonadati</taxon>
        <taxon>Pseudomonadota</taxon>
        <taxon>Gammaproteobacteria</taxon>
        <taxon>Cellvibrionales</taxon>
        <taxon>Cellvibrionaceae</taxon>
        <taxon>Pseudomaricurvus</taxon>
    </lineage>
</organism>
<keyword evidence="9 11" id="KW-0704">Schiff base</keyword>
<dbReference type="CDD" id="cd00957">
    <property type="entry name" value="Transaldolase_TalAB"/>
    <property type="match status" value="1"/>
</dbReference>
<evidence type="ECO:0000256" key="5">
    <source>
        <dbReference type="ARBA" id="ARBA00013151"/>
    </source>
</evidence>
<dbReference type="EC" id="2.2.1.2" evidence="5 11"/>
<dbReference type="InterPro" id="IPR013785">
    <property type="entry name" value="Aldolase_TIM"/>
</dbReference>
<comment type="function">
    <text evidence="1 11 12">Transaldolase is important for the balance of metabolites in the pentose-phosphate pathway.</text>
</comment>
<comment type="caution">
    <text evidence="13">The sequence shown here is derived from an EMBL/GenBank/DDBJ whole genome shotgun (WGS) entry which is preliminary data.</text>
</comment>
<dbReference type="FunFam" id="3.20.20.70:FF:000002">
    <property type="entry name" value="Transaldolase"/>
    <property type="match status" value="1"/>
</dbReference>
<comment type="pathway">
    <text evidence="3 11 12">Carbohydrate degradation; pentose phosphate pathway; D-glyceraldehyde 3-phosphate and beta-D-fructose 6-phosphate from D-ribose 5-phosphate and D-xylulose 5-phosphate (non-oxidative stage): step 2/3.</text>
</comment>
<dbReference type="GO" id="GO:0005975">
    <property type="term" value="P:carbohydrate metabolic process"/>
    <property type="evidence" value="ECO:0007669"/>
    <property type="project" value="InterPro"/>
</dbReference>
<dbReference type="NCBIfam" id="NF009001">
    <property type="entry name" value="PRK12346.1"/>
    <property type="match status" value="1"/>
</dbReference>
<evidence type="ECO:0000256" key="6">
    <source>
        <dbReference type="ARBA" id="ARBA00022490"/>
    </source>
</evidence>
<evidence type="ECO:0000256" key="10">
    <source>
        <dbReference type="ARBA" id="ARBA00048810"/>
    </source>
</evidence>
<keyword evidence="7 11" id="KW-0808">Transferase</keyword>
<evidence type="ECO:0000256" key="11">
    <source>
        <dbReference type="HAMAP-Rule" id="MF_00492"/>
    </source>
</evidence>
<keyword evidence="8 11" id="KW-0570">Pentose shunt</keyword>
<comment type="subcellular location">
    <subcellularLocation>
        <location evidence="2 11">Cytoplasm</location>
    </subcellularLocation>
</comment>
<dbReference type="PANTHER" id="PTHR10683:SF18">
    <property type="entry name" value="TRANSALDOLASE"/>
    <property type="match status" value="1"/>
</dbReference>
<dbReference type="AlphaFoldDB" id="A0A9E5MPG8"/>
<evidence type="ECO:0000256" key="12">
    <source>
        <dbReference type="RuleBase" id="RU004155"/>
    </source>
</evidence>
<gene>
    <name evidence="11 13" type="primary">tal</name>
    <name evidence="13" type="ORF">G8770_21015</name>
</gene>
<evidence type="ECO:0000256" key="7">
    <source>
        <dbReference type="ARBA" id="ARBA00022679"/>
    </source>
</evidence>
<reference evidence="13" key="1">
    <citation type="submission" date="2020-03" db="EMBL/GenBank/DDBJ databases">
        <authorList>
            <person name="Guo F."/>
        </authorList>
    </citation>
    <scope>NUCLEOTIDE SEQUENCE</scope>
    <source>
        <strain evidence="13">JCM 30134</strain>
    </source>
</reference>
<dbReference type="PANTHER" id="PTHR10683">
    <property type="entry name" value="TRANSALDOLASE"/>
    <property type="match status" value="1"/>
</dbReference>
<dbReference type="Gene3D" id="3.20.20.70">
    <property type="entry name" value="Aldolase class I"/>
    <property type="match status" value="1"/>
</dbReference>
<keyword evidence="14" id="KW-1185">Reference proteome</keyword>
<dbReference type="InterPro" id="IPR004730">
    <property type="entry name" value="Transaldolase_1"/>
</dbReference>
<evidence type="ECO:0000256" key="9">
    <source>
        <dbReference type="ARBA" id="ARBA00023270"/>
    </source>
</evidence>
<dbReference type="InterPro" id="IPR018225">
    <property type="entry name" value="Transaldolase_AS"/>
</dbReference>
<dbReference type="EMBL" id="JAAONZ010000023">
    <property type="protein sequence ID" value="NHO68036.1"/>
    <property type="molecule type" value="Genomic_DNA"/>
</dbReference>
<dbReference type="GO" id="GO:0004801">
    <property type="term" value="F:transaldolase activity"/>
    <property type="evidence" value="ECO:0007669"/>
    <property type="project" value="UniProtKB-UniRule"/>
</dbReference>
<dbReference type="GO" id="GO:0005829">
    <property type="term" value="C:cytosol"/>
    <property type="evidence" value="ECO:0007669"/>
    <property type="project" value="TreeGrafter"/>
</dbReference>
<sequence length="310" mass="33992">MSSKLDQLKSMTDVVADTGDIEAIARYQPLDATTNPSLLFKAAQMPQYAPLLQEALKMAQGDIGLAGDYLAVAIGAEIIKLVPGRVSTEVDARLSFNTEATINKAKHLIDLYQERGIDKSRILIKIASTWEGIRAAEVLEKEGINCNLTLLFNFAQAVACAEAGVTLISPFVGRILDWYKANTDVKEYTADTDPGVLSVTGIYNYYKQHGYQTIVMGASFRNLGEIEGLAGCDRLTISPQLLEELSQDQQTLVQRLSATASTQEQPKQSFDEAGFRFAMNEDPMATEKLADGIRNFVKDQINLENLLANS</sequence>
<accession>A0A9E5MPG8</accession>
<comment type="similarity">
    <text evidence="4 11 12">Belongs to the transaldolase family. Type 1 subfamily.</text>
</comment>
<evidence type="ECO:0000256" key="3">
    <source>
        <dbReference type="ARBA" id="ARBA00004857"/>
    </source>
</evidence>
<evidence type="ECO:0000256" key="2">
    <source>
        <dbReference type="ARBA" id="ARBA00004496"/>
    </source>
</evidence>
<name>A0A9E5MPG8_9GAMM</name>
<evidence type="ECO:0000256" key="4">
    <source>
        <dbReference type="ARBA" id="ARBA00008012"/>
    </source>
</evidence>